<dbReference type="EMBL" id="CAIIXF020000002">
    <property type="protein sequence ID" value="CAH1777935.1"/>
    <property type="molecule type" value="Genomic_DNA"/>
</dbReference>
<name>A0A8J1TJI4_OWEFU</name>
<dbReference type="InterPro" id="IPR029055">
    <property type="entry name" value="Ntn_hydrolases_N"/>
</dbReference>
<dbReference type="PANTHER" id="PTHR11686:SF9">
    <property type="entry name" value="RE13973P"/>
    <property type="match status" value="1"/>
</dbReference>
<dbReference type="GO" id="GO:0005886">
    <property type="term" value="C:plasma membrane"/>
    <property type="evidence" value="ECO:0007669"/>
    <property type="project" value="TreeGrafter"/>
</dbReference>
<dbReference type="Proteomes" id="UP000749559">
    <property type="component" value="Unassembled WGS sequence"/>
</dbReference>
<dbReference type="AlphaFoldDB" id="A0A8J1TJI4"/>
<accession>A0A8J1TJI4</accession>
<dbReference type="SUPFAM" id="SSF56235">
    <property type="entry name" value="N-terminal nucleophile aminohydrolases (Ntn hydrolases)"/>
    <property type="match status" value="1"/>
</dbReference>
<dbReference type="InterPro" id="IPR000101">
    <property type="entry name" value="GGT_peptidase"/>
</dbReference>
<dbReference type="OrthoDB" id="6156322at2759"/>
<reference evidence="2" key="1">
    <citation type="submission" date="2022-03" db="EMBL/GenBank/DDBJ databases">
        <authorList>
            <person name="Martin C."/>
        </authorList>
    </citation>
    <scope>NUCLEOTIDE SEQUENCE</scope>
</reference>
<evidence type="ECO:0000313" key="3">
    <source>
        <dbReference type="Proteomes" id="UP000749559"/>
    </source>
</evidence>
<dbReference type="PRINTS" id="PR01210">
    <property type="entry name" value="GGTRANSPTASE"/>
</dbReference>
<comment type="caution">
    <text evidence="2">The sequence shown here is derived from an EMBL/GenBank/DDBJ whole genome shotgun (WGS) entry which is preliminary data.</text>
</comment>
<keyword evidence="3" id="KW-1185">Reference proteome</keyword>
<dbReference type="GO" id="GO:0006751">
    <property type="term" value="P:glutathione catabolic process"/>
    <property type="evidence" value="ECO:0007669"/>
    <property type="project" value="InterPro"/>
</dbReference>
<dbReference type="Pfam" id="PF01019">
    <property type="entry name" value="G_glu_transpept"/>
    <property type="match status" value="1"/>
</dbReference>
<evidence type="ECO:0000313" key="2">
    <source>
        <dbReference type="EMBL" id="CAH1777935.1"/>
    </source>
</evidence>
<feature type="non-terminal residue" evidence="2">
    <location>
        <position position="1"/>
    </location>
</feature>
<evidence type="ECO:0000256" key="1">
    <source>
        <dbReference type="PIRSR" id="PIRSR600101-2"/>
    </source>
</evidence>
<gene>
    <name evidence="2" type="ORF">OFUS_LOCUS4919</name>
</gene>
<dbReference type="GO" id="GO:0036374">
    <property type="term" value="F:glutathione hydrolase activity"/>
    <property type="evidence" value="ECO:0007669"/>
    <property type="project" value="InterPro"/>
</dbReference>
<dbReference type="PANTHER" id="PTHR11686">
    <property type="entry name" value="GAMMA GLUTAMYL TRANSPEPTIDASE"/>
    <property type="match status" value="1"/>
</dbReference>
<sequence length="242" mass="26310">VIDQAKYFNWFMSSGNTTRSVKSQGSKTLNENVTKCIVSGKREELYQNLNSGFISSSSLGIYHQAAVVTTADKASQVATDILIKGGSATDAAIAALLCNGVIHPQYNGLGGGMFMTIYERDSQKVTILDAREAAPSDSTEHMFQDAHDPLASQIGGLAIAVPGEVRGMWEAHKLFGKLPWADLFQPAINLAEQGTPFNAQNLNWANIISGKKTDAQSKYYNKIEGGENLLSRFEELRSMLTK</sequence>
<proteinExistence type="predicted"/>
<feature type="binding site" evidence="1">
    <location>
        <position position="131"/>
    </location>
    <ligand>
        <name>L-glutamate</name>
        <dbReference type="ChEBI" id="CHEBI:29985"/>
    </ligand>
</feature>
<feature type="non-terminal residue" evidence="2">
    <location>
        <position position="242"/>
    </location>
</feature>
<protein>
    <submittedName>
        <fullName evidence="2">Uncharacterized protein</fullName>
    </submittedName>
</protein>
<organism evidence="2 3">
    <name type="scientific">Owenia fusiformis</name>
    <name type="common">Polychaete worm</name>
    <dbReference type="NCBI Taxonomy" id="6347"/>
    <lineage>
        <taxon>Eukaryota</taxon>
        <taxon>Metazoa</taxon>
        <taxon>Spiralia</taxon>
        <taxon>Lophotrochozoa</taxon>
        <taxon>Annelida</taxon>
        <taxon>Polychaeta</taxon>
        <taxon>Sedentaria</taxon>
        <taxon>Canalipalpata</taxon>
        <taxon>Sabellida</taxon>
        <taxon>Oweniida</taxon>
        <taxon>Oweniidae</taxon>
        <taxon>Owenia</taxon>
    </lineage>
</organism>